<name>A0A2I1GVR7_9GLOM</name>
<dbReference type="Proteomes" id="UP000234323">
    <property type="component" value="Unassembled WGS sequence"/>
</dbReference>
<sequence length="108" mass="12105">MIGKVIKACPLCWKEWERFQVVLIGIPASVTMAILYLDNPAHSILTPTGKAFNLNEFTVSQNNTNTAKPDKKHKETKRAKKIDKSLNSIDKLTVLAEIRLMLKKLGVS</sequence>
<evidence type="ECO:0000313" key="1">
    <source>
        <dbReference type="EMBL" id="PKY50728.1"/>
    </source>
</evidence>
<evidence type="ECO:0000313" key="2">
    <source>
        <dbReference type="Proteomes" id="UP000234323"/>
    </source>
</evidence>
<dbReference type="AlphaFoldDB" id="A0A2I1GVR7"/>
<comment type="caution">
    <text evidence="1">The sequence shown here is derived from an EMBL/GenBank/DDBJ whole genome shotgun (WGS) entry which is preliminary data.</text>
</comment>
<accession>A0A2I1GVR7</accession>
<keyword evidence="2" id="KW-1185">Reference proteome</keyword>
<proteinExistence type="predicted"/>
<reference evidence="1 2" key="1">
    <citation type="submission" date="2015-10" db="EMBL/GenBank/DDBJ databases">
        <title>Genome analyses suggest a sexual origin of heterokaryosis in a supposedly ancient asexual fungus.</title>
        <authorList>
            <person name="Ropars J."/>
            <person name="Sedzielewska K."/>
            <person name="Noel J."/>
            <person name="Charron P."/>
            <person name="Farinelli L."/>
            <person name="Marton T."/>
            <person name="Kruger M."/>
            <person name="Pelin A."/>
            <person name="Brachmann A."/>
            <person name="Corradi N."/>
        </authorList>
    </citation>
    <scope>NUCLEOTIDE SEQUENCE [LARGE SCALE GENOMIC DNA]</scope>
    <source>
        <strain evidence="1 2">A4</strain>
    </source>
</reference>
<dbReference type="EMBL" id="LLXI01000913">
    <property type="protein sequence ID" value="PKY50728.1"/>
    <property type="molecule type" value="Genomic_DNA"/>
</dbReference>
<gene>
    <name evidence="1" type="ORF">RhiirA4_467342</name>
</gene>
<protein>
    <submittedName>
        <fullName evidence="1">Uncharacterized protein</fullName>
    </submittedName>
</protein>
<organism evidence="1 2">
    <name type="scientific">Rhizophagus irregularis</name>
    <dbReference type="NCBI Taxonomy" id="588596"/>
    <lineage>
        <taxon>Eukaryota</taxon>
        <taxon>Fungi</taxon>
        <taxon>Fungi incertae sedis</taxon>
        <taxon>Mucoromycota</taxon>
        <taxon>Glomeromycotina</taxon>
        <taxon>Glomeromycetes</taxon>
        <taxon>Glomerales</taxon>
        <taxon>Glomeraceae</taxon>
        <taxon>Rhizophagus</taxon>
    </lineage>
</organism>